<proteinExistence type="predicted"/>
<dbReference type="RefSeq" id="WP_344338534.1">
    <property type="nucleotide sequence ID" value="NZ_BAAAKJ010000240.1"/>
</dbReference>
<evidence type="ECO:0000313" key="2">
    <source>
        <dbReference type="EMBL" id="GAA1401679.1"/>
    </source>
</evidence>
<protein>
    <recommendedName>
        <fullName evidence="4">DUF732 domain-containing protein</fullName>
    </recommendedName>
</protein>
<evidence type="ECO:0000256" key="1">
    <source>
        <dbReference type="SAM" id="Phobius"/>
    </source>
</evidence>
<keyword evidence="1" id="KW-0472">Membrane</keyword>
<accession>A0ABN1Y9I9</accession>
<evidence type="ECO:0008006" key="4">
    <source>
        <dbReference type="Google" id="ProtNLM"/>
    </source>
</evidence>
<name>A0ABN1Y9I9_9ACTN</name>
<organism evidence="2 3">
    <name type="scientific">Kitasatospora putterlickiae</name>
    <dbReference type="NCBI Taxonomy" id="221725"/>
    <lineage>
        <taxon>Bacteria</taxon>
        <taxon>Bacillati</taxon>
        <taxon>Actinomycetota</taxon>
        <taxon>Actinomycetes</taxon>
        <taxon>Kitasatosporales</taxon>
        <taxon>Streptomycetaceae</taxon>
        <taxon>Kitasatospora</taxon>
    </lineage>
</organism>
<gene>
    <name evidence="2" type="ORF">GCM10009639_44300</name>
</gene>
<comment type="caution">
    <text evidence="2">The sequence shown here is derived from an EMBL/GenBank/DDBJ whole genome shotgun (WGS) entry which is preliminary data.</text>
</comment>
<keyword evidence="1" id="KW-0812">Transmembrane</keyword>
<feature type="transmembrane region" description="Helical" evidence="1">
    <location>
        <begin position="12"/>
        <end position="32"/>
    </location>
</feature>
<reference evidence="2 3" key="1">
    <citation type="journal article" date="2019" name="Int. J. Syst. Evol. Microbiol.">
        <title>The Global Catalogue of Microorganisms (GCM) 10K type strain sequencing project: providing services to taxonomists for standard genome sequencing and annotation.</title>
        <authorList>
            <consortium name="The Broad Institute Genomics Platform"/>
            <consortium name="The Broad Institute Genome Sequencing Center for Infectious Disease"/>
            <person name="Wu L."/>
            <person name="Ma J."/>
        </authorList>
    </citation>
    <scope>NUCLEOTIDE SEQUENCE [LARGE SCALE GENOMIC DNA]</scope>
    <source>
        <strain evidence="2 3">JCM 12393</strain>
    </source>
</reference>
<dbReference type="Proteomes" id="UP001499863">
    <property type="component" value="Unassembled WGS sequence"/>
</dbReference>
<keyword evidence="3" id="KW-1185">Reference proteome</keyword>
<dbReference type="EMBL" id="BAAAKJ010000240">
    <property type="protein sequence ID" value="GAA1401679.1"/>
    <property type="molecule type" value="Genomic_DNA"/>
</dbReference>
<sequence>MTRNPMASRHRWIYLGAIVLLVGMLVTALLTYSELHETNEANRKAEQLSEALTAAGYPVPSQSQIVHTLGEDGGAVCEDPADALKQAQWKYGMSNGASGPGQRPVLSDREVVFAESIVLSVYCPDKLAAIKEKIDDLKLDDTVRN</sequence>
<keyword evidence="1" id="KW-1133">Transmembrane helix</keyword>
<evidence type="ECO:0000313" key="3">
    <source>
        <dbReference type="Proteomes" id="UP001499863"/>
    </source>
</evidence>